<dbReference type="CDD" id="cd04163">
    <property type="entry name" value="Era"/>
    <property type="match status" value="1"/>
</dbReference>
<feature type="region of interest" description="G5" evidence="9">
    <location>
        <begin position="158"/>
        <end position="160"/>
    </location>
</feature>
<dbReference type="SUPFAM" id="SSF52540">
    <property type="entry name" value="P-loop containing nucleoside triphosphate hydrolases"/>
    <property type="match status" value="1"/>
</dbReference>
<evidence type="ECO:0000256" key="7">
    <source>
        <dbReference type="ARBA" id="ARBA00023136"/>
    </source>
</evidence>
<dbReference type="Gene3D" id="3.30.300.20">
    <property type="match status" value="1"/>
</dbReference>
<evidence type="ECO:0000313" key="13">
    <source>
        <dbReference type="EMBL" id="BDG61402.1"/>
    </source>
</evidence>
<dbReference type="Gene3D" id="3.40.50.300">
    <property type="entry name" value="P-loop containing nucleotide triphosphate hydrolases"/>
    <property type="match status" value="1"/>
</dbReference>
<dbReference type="FunFam" id="3.40.50.300:FF:000094">
    <property type="entry name" value="GTPase Era"/>
    <property type="match status" value="1"/>
</dbReference>
<comment type="function">
    <text evidence="8">An essential GTPase that binds both GDP and GTP, with rapid nucleotide exchange. Plays a role in 16S rRNA processing and 30S ribosomal subunit biogenesis and possibly also in cell cycle regulation and energy metabolism.</text>
</comment>
<dbReference type="EMBL" id="AP025628">
    <property type="protein sequence ID" value="BDG61402.1"/>
    <property type="molecule type" value="Genomic_DNA"/>
</dbReference>
<evidence type="ECO:0000259" key="12">
    <source>
        <dbReference type="PROSITE" id="PS51713"/>
    </source>
</evidence>
<evidence type="ECO:0000256" key="5">
    <source>
        <dbReference type="ARBA" id="ARBA00022884"/>
    </source>
</evidence>
<dbReference type="InterPro" id="IPR027417">
    <property type="entry name" value="P-loop_NTPase"/>
</dbReference>
<dbReference type="AlphaFoldDB" id="A0AA35CLM1"/>
<sequence length="305" mass="33731">MTGPGGEERPFVSGFVGIVGRPNVGKSTLLNALVGHKLAIMSDKPQTTRNRILGVLHRPAAQIVFLDTPGLHKPLHKLGEYLNRVAEATLPEVDVLMHVVDGSLPAGPADAQVAERIGRAGKPTVLVVNKIDRISKGELYAAMDAYKALGEYVDVVPTSAVQGTHLAELVEILERLLPPGPKYYPDDMVTDQPERFVMAELIREQVLHLTREEVPHSVAVVVEEVTRRPSGVVYVRAVILVERESQKGILVGRRGAMVREIGQRARLEIERLLGSRIYLELFVKVKEDWRSRESALRELGYRLDG</sequence>
<dbReference type="FunFam" id="3.30.300.20:FF:000003">
    <property type="entry name" value="GTPase Era"/>
    <property type="match status" value="1"/>
</dbReference>
<dbReference type="GO" id="GO:0005886">
    <property type="term" value="C:plasma membrane"/>
    <property type="evidence" value="ECO:0007669"/>
    <property type="project" value="UniProtKB-SubCell"/>
</dbReference>
<dbReference type="Proteomes" id="UP001163687">
    <property type="component" value="Chromosome"/>
</dbReference>
<evidence type="ECO:0000256" key="3">
    <source>
        <dbReference type="ARBA" id="ARBA00022517"/>
    </source>
</evidence>
<accession>A0AA35CLM1</accession>
<keyword evidence="3 8" id="KW-0690">Ribosome biogenesis</keyword>
<keyword evidence="6 8" id="KW-0342">GTP-binding</keyword>
<evidence type="ECO:0000256" key="2">
    <source>
        <dbReference type="ARBA" id="ARBA00020484"/>
    </source>
</evidence>
<dbReference type="RefSeq" id="WP_264842052.1">
    <property type="nucleotide sequence ID" value="NZ_AP025628.1"/>
</dbReference>
<dbReference type="CDD" id="cd22534">
    <property type="entry name" value="KH-II_Era"/>
    <property type="match status" value="1"/>
</dbReference>
<comment type="subunit">
    <text evidence="8">Monomer.</text>
</comment>
<comment type="subcellular location">
    <subcellularLocation>
        <location evidence="8">Cytoplasm</location>
    </subcellularLocation>
    <subcellularLocation>
        <location evidence="8">Cell membrane</location>
        <topology evidence="8">Peripheral membrane protein</topology>
    </subcellularLocation>
</comment>
<keyword evidence="7 8" id="KW-0472">Membrane</keyword>
<dbReference type="PROSITE" id="PS51713">
    <property type="entry name" value="G_ERA"/>
    <property type="match status" value="1"/>
</dbReference>
<keyword evidence="5 8" id="KW-0694">RNA-binding</keyword>
<evidence type="ECO:0000256" key="6">
    <source>
        <dbReference type="ARBA" id="ARBA00023134"/>
    </source>
</evidence>
<evidence type="ECO:0000256" key="4">
    <source>
        <dbReference type="ARBA" id="ARBA00022741"/>
    </source>
</evidence>
<keyword evidence="8" id="KW-1003">Cell membrane</keyword>
<feature type="region of interest" description="G2" evidence="9">
    <location>
        <begin position="46"/>
        <end position="50"/>
    </location>
</feature>
<keyword evidence="14" id="KW-1185">Reference proteome</keyword>
<dbReference type="InterPro" id="IPR006073">
    <property type="entry name" value="GTP-bd"/>
</dbReference>
<dbReference type="GO" id="GO:0003924">
    <property type="term" value="F:GTPase activity"/>
    <property type="evidence" value="ECO:0007669"/>
    <property type="project" value="UniProtKB-UniRule"/>
</dbReference>
<dbReference type="PROSITE" id="PS50823">
    <property type="entry name" value="KH_TYPE_2"/>
    <property type="match status" value="1"/>
</dbReference>
<evidence type="ECO:0000313" key="14">
    <source>
        <dbReference type="Proteomes" id="UP001163687"/>
    </source>
</evidence>
<dbReference type="NCBIfam" id="TIGR00436">
    <property type="entry name" value="era"/>
    <property type="match status" value="1"/>
</dbReference>
<dbReference type="Pfam" id="PF01926">
    <property type="entry name" value="MMR_HSR1"/>
    <property type="match status" value="1"/>
</dbReference>
<feature type="region of interest" description="G1" evidence="9">
    <location>
        <begin position="20"/>
        <end position="27"/>
    </location>
</feature>
<evidence type="ECO:0000256" key="10">
    <source>
        <dbReference type="RuleBase" id="RU003761"/>
    </source>
</evidence>
<evidence type="ECO:0000256" key="9">
    <source>
        <dbReference type="PROSITE-ProRule" id="PRU01050"/>
    </source>
</evidence>
<dbReference type="PRINTS" id="PR00326">
    <property type="entry name" value="GTP1OBG"/>
</dbReference>
<dbReference type="SUPFAM" id="SSF54814">
    <property type="entry name" value="Prokaryotic type KH domain (KH-domain type II)"/>
    <property type="match status" value="1"/>
</dbReference>
<dbReference type="InterPro" id="IPR009019">
    <property type="entry name" value="KH_sf_prok-type"/>
</dbReference>
<dbReference type="InterPro" id="IPR015946">
    <property type="entry name" value="KH_dom-like_a/b"/>
</dbReference>
<protein>
    <recommendedName>
        <fullName evidence="2 8">GTPase Era</fullName>
    </recommendedName>
</protein>
<dbReference type="GO" id="GO:0043024">
    <property type="term" value="F:ribosomal small subunit binding"/>
    <property type="evidence" value="ECO:0007669"/>
    <property type="project" value="TreeGrafter"/>
</dbReference>
<keyword evidence="8" id="KW-0699">rRNA-binding</keyword>
<dbReference type="InterPro" id="IPR005662">
    <property type="entry name" value="GTPase_Era-like"/>
</dbReference>
<dbReference type="InterPro" id="IPR005225">
    <property type="entry name" value="Small_GTP-bd"/>
</dbReference>
<dbReference type="InterPro" id="IPR004044">
    <property type="entry name" value="KH_dom_type_2"/>
</dbReference>
<feature type="binding site" evidence="8">
    <location>
        <begin position="129"/>
        <end position="132"/>
    </location>
    <ligand>
        <name>GTP</name>
        <dbReference type="ChEBI" id="CHEBI:37565"/>
    </ligand>
</feature>
<reference evidence="13" key="1">
    <citation type="submission" date="2022-03" db="EMBL/GenBank/DDBJ databases">
        <title>Complete genome sequence of Caldinitratiruptor microaerophilus.</title>
        <authorList>
            <person name="Mukaiyama R."/>
            <person name="Nishiyama T."/>
            <person name="Ueda K."/>
        </authorList>
    </citation>
    <scope>NUCLEOTIDE SEQUENCE</scope>
    <source>
        <strain evidence="13">JCM 16183</strain>
    </source>
</reference>
<evidence type="ECO:0000259" key="11">
    <source>
        <dbReference type="PROSITE" id="PS50823"/>
    </source>
</evidence>
<gene>
    <name evidence="8 13" type="primary">era</name>
    <name evidence="13" type="ORF">caldi_24920</name>
</gene>
<evidence type="ECO:0000256" key="8">
    <source>
        <dbReference type="HAMAP-Rule" id="MF_00367"/>
    </source>
</evidence>
<feature type="binding site" evidence="8">
    <location>
        <begin position="67"/>
        <end position="71"/>
    </location>
    <ligand>
        <name>GTP</name>
        <dbReference type="ChEBI" id="CHEBI:37565"/>
    </ligand>
</feature>
<dbReference type="GO" id="GO:0005525">
    <property type="term" value="F:GTP binding"/>
    <property type="evidence" value="ECO:0007669"/>
    <property type="project" value="UniProtKB-UniRule"/>
</dbReference>
<dbReference type="KEGG" id="cmic:caldi_24920"/>
<evidence type="ECO:0000256" key="1">
    <source>
        <dbReference type="ARBA" id="ARBA00007921"/>
    </source>
</evidence>
<dbReference type="NCBIfam" id="TIGR00231">
    <property type="entry name" value="small_GTP"/>
    <property type="match status" value="1"/>
</dbReference>
<keyword evidence="4 8" id="KW-0547">Nucleotide-binding</keyword>
<feature type="region of interest" description="G4" evidence="9">
    <location>
        <begin position="129"/>
        <end position="132"/>
    </location>
</feature>
<organism evidence="13 14">
    <name type="scientific">Caldinitratiruptor microaerophilus</name>
    <dbReference type="NCBI Taxonomy" id="671077"/>
    <lineage>
        <taxon>Bacteria</taxon>
        <taxon>Bacillati</taxon>
        <taxon>Bacillota</taxon>
        <taxon>Clostridia</taxon>
        <taxon>Eubacteriales</taxon>
        <taxon>Symbiobacteriaceae</taxon>
        <taxon>Caldinitratiruptor</taxon>
    </lineage>
</organism>
<dbReference type="Pfam" id="PF07650">
    <property type="entry name" value="KH_2"/>
    <property type="match status" value="1"/>
</dbReference>
<dbReference type="PANTHER" id="PTHR42698:SF1">
    <property type="entry name" value="GTPASE ERA, MITOCHONDRIAL"/>
    <property type="match status" value="1"/>
</dbReference>
<dbReference type="GO" id="GO:0070181">
    <property type="term" value="F:small ribosomal subunit rRNA binding"/>
    <property type="evidence" value="ECO:0007669"/>
    <property type="project" value="UniProtKB-UniRule"/>
</dbReference>
<feature type="region of interest" description="G3" evidence="9">
    <location>
        <begin position="67"/>
        <end position="70"/>
    </location>
</feature>
<feature type="domain" description="Era-type G" evidence="12">
    <location>
        <begin position="12"/>
        <end position="179"/>
    </location>
</feature>
<dbReference type="InterPro" id="IPR030388">
    <property type="entry name" value="G_ERA_dom"/>
</dbReference>
<name>A0AA35CLM1_9FIRM</name>
<comment type="similarity">
    <text evidence="1 8 9 10">Belongs to the TRAFAC class TrmE-Era-EngA-EngB-Septin-like GTPase superfamily. Era GTPase family.</text>
</comment>
<proteinExistence type="inferred from homology"/>
<dbReference type="HAMAP" id="MF_00367">
    <property type="entry name" value="GTPase_Era"/>
    <property type="match status" value="1"/>
</dbReference>
<dbReference type="NCBIfam" id="NF000908">
    <property type="entry name" value="PRK00089.1"/>
    <property type="match status" value="1"/>
</dbReference>
<dbReference type="GO" id="GO:0000028">
    <property type="term" value="P:ribosomal small subunit assembly"/>
    <property type="evidence" value="ECO:0007669"/>
    <property type="project" value="TreeGrafter"/>
</dbReference>
<keyword evidence="8" id="KW-0963">Cytoplasm</keyword>
<dbReference type="GO" id="GO:0005829">
    <property type="term" value="C:cytosol"/>
    <property type="evidence" value="ECO:0007669"/>
    <property type="project" value="TreeGrafter"/>
</dbReference>
<feature type="domain" description="KH type-2" evidence="11">
    <location>
        <begin position="210"/>
        <end position="287"/>
    </location>
</feature>
<feature type="binding site" evidence="8">
    <location>
        <begin position="20"/>
        <end position="27"/>
    </location>
    <ligand>
        <name>GTP</name>
        <dbReference type="ChEBI" id="CHEBI:37565"/>
    </ligand>
</feature>
<dbReference type="PANTHER" id="PTHR42698">
    <property type="entry name" value="GTPASE ERA"/>
    <property type="match status" value="1"/>
</dbReference>